<dbReference type="EMBL" id="SGNZ01000001">
    <property type="protein sequence ID" value="TRA96834.1"/>
    <property type="molecule type" value="Genomic_DNA"/>
</dbReference>
<sequence>MTKLLTWRENDRIAYLGNMPVGICLLAFKKARTELWSVECWLPNKDGRPTGWLQYFPSEQAAKNELEYAAAEWLRFAGLCPRRGGPIVDRFSPEKLIEIADRTNVSPASCNDSDGLVYEFEDGWTVFISYYEIGPGQLWWIEYDGKRAFEKSGDDYLTRQFSRLRYWQPSTNTGDMQYELVETDDGDRLRALKAHPRSARGEM</sequence>
<reference evidence="1 2" key="1">
    <citation type="journal article" date="2019" name="Appl. Microbiol. Biotechnol.">
        <title>Differential efficiency of wild type rhizogenic strains for rol gene transformation of plants.</title>
        <authorList>
            <person name="Desmet S."/>
            <person name="De Keyser E."/>
            <person name="Van Vaerenbergh J."/>
            <person name="Baeyen S."/>
            <person name="Van Huylenbroeck J."/>
            <person name="Geelen D."/>
            <person name="Dhooghe E."/>
        </authorList>
    </citation>
    <scope>NUCLEOTIDE SEQUENCE [LARGE SCALE GENOMIC DNA]</scope>
    <source>
        <strain evidence="1 2">GBBC3283</strain>
    </source>
</reference>
<dbReference type="Proteomes" id="UP000319481">
    <property type="component" value="Unassembled WGS sequence"/>
</dbReference>
<evidence type="ECO:0000313" key="1">
    <source>
        <dbReference type="EMBL" id="TRA96834.1"/>
    </source>
</evidence>
<proteinExistence type="predicted"/>
<protein>
    <submittedName>
        <fullName evidence="1">Uncharacterized protein</fullName>
    </submittedName>
</protein>
<accession>A0ABY3BY44</accession>
<name>A0ABY3BY44_9HYPH</name>
<dbReference type="RefSeq" id="WP_142911538.1">
    <property type="nucleotide sequence ID" value="NZ_JAPZLP010000001.1"/>
</dbReference>
<comment type="caution">
    <text evidence="1">The sequence shown here is derived from an EMBL/GenBank/DDBJ whole genome shotgun (WGS) entry which is preliminary data.</text>
</comment>
<organism evidence="1 2">
    <name type="scientific">Agrobacterium salinitolerans</name>
    <dbReference type="NCBI Taxonomy" id="1183413"/>
    <lineage>
        <taxon>Bacteria</taxon>
        <taxon>Pseudomonadati</taxon>
        <taxon>Pseudomonadota</taxon>
        <taxon>Alphaproteobacteria</taxon>
        <taxon>Hyphomicrobiales</taxon>
        <taxon>Rhizobiaceae</taxon>
        <taxon>Rhizobium/Agrobacterium group</taxon>
        <taxon>Agrobacterium</taxon>
    </lineage>
</organism>
<gene>
    <name evidence="1" type="ORF">EXN23_00935</name>
</gene>
<evidence type="ECO:0000313" key="2">
    <source>
        <dbReference type="Proteomes" id="UP000319481"/>
    </source>
</evidence>
<keyword evidence="2" id="KW-1185">Reference proteome</keyword>